<sequence length="297" mass="34184">MKADEISSSMFIHVAKSINLRNQNRNWNFWNAVPSYSRAGVQLGHNRRRRPWKECGLDSEKSDGATPCCRARNDSFVYVCRNGYHIRFFQFSLPRAARLRGRQRTALKIILYVVALSHMMGIVYLEHALNNLRLTITKLKTELEKIRTRELSYGDNLDLIQSAQVVTLWYRPPDVLFGAKMYSTSIDMWSAGCIFAELANAGRPLFPGNDDDDQLKRIFKLLGTPTEDSWPSLTQLPNYRPFPMYHVNTTWQQVVPKLNSRGRDLLQKLLVCYPPDRLSAEDSLQHPYFGDTSPGPK</sequence>
<dbReference type="GO" id="GO:0004693">
    <property type="term" value="F:cyclin-dependent protein serine/threonine kinase activity"/>
    <property type="evidence" value="ECO:0007669"/>
    <property type="project" value="TreeGrafter"/>
</dbReference>
<dbReference type="EMBL" id="BMAT01006919">
    <property type="protein sequence ID" value="GFS22204.1"/>
    <property type="molecule type" value="Genomic_DNA"/>
</dbReference>
<keyword evidence="4 9" id="KW-0418">Kinase</keyword>
<evidence type="ECO:0000256" key="3">
    <source>
        <dbReference type="ARBA" id="ARBA00022741"/>
    </source>
</evidence>
<reference evidence="9 10" key="1">
    <citation type="journal article" date="2021" name="Elife">
        <title>Chloroplast acquisition without the gene transfer in kleptoplastic sea slugs, Plakobranchus ocellatus.</title>
        <authorList>
            <person name="Maeda T."/>
            <person name="Takahashi S."/>
            <person name="Yoshida T."/>
            <person name="Shimamura S."/>
            <person name="Takaki Y."/>
            <person name="Nagai Y."/>
            <person name="Toyoda A."/>
            <person name="Suzuki Y."/>
            <person name="Arimoto A."/>
            <person name="Ishii H."/>
            <person name="Satoh N."/>
            <person name="Nishiyama T."/>
            <person name="Hasebe M."/>
            <person name="Maruyama T."/>
            <person name="Minagawa J."/>
            <person name="Obokata J."/>
            <person name="Shigenobu S."/>
        </authorList>
    </citation>
    <scope>NUCLEOTIDE SEQUENCE [LARGE SCALE GENOMIC DNA]</scope>
</reference>
<dbReference type="InterPro" id="IPR011009">
    <property type="entry name" value="Kinase-like_dom_sf"/>
</dbReference>
<evidence type="ECO:0000256" key="2">
    <source>
        <dbReference type="ARBA" id="ARBA00022679"/>
    </source>
</evidence>
<evidence type="ECO:0000256" key="4">
    <source>
        <dbReference type="ARBA" id="ARBA00022777"/>
    </source>
</evidence>
<dbReference type="GO" id="GO:0005524">
    <property type="term" value="F:ATP binding"/>
    <property type="evidence" value="ECO:0007669"/>
    <property type="project" value="UniProtKB-KW"/>
</dbReference>
<feature type="transmembrane region" description="Helical" evidence="7">
    <location>
        <begin position="105"/>
        <end position="125"/>
    </location>
</feature>
<dbReference type="AlphaFoldDB" id="A0AAV4JHP0"/>
<dbReference type="PROSITE" id="PS50011">
    <property type="entry name" value="PROTEIN_KINASE_DOM"/>
    <property type="match status" value="1"/>
</dbReference>
<dbReference type="PANTHER" id="PTHR24056:SF46">
    <property type="entry name" value="CYCLIN-DEPENDENT KINASE 5"/>
    <property type="match status" value="1"/>
</dbReference>
<evidence type="ECO:0000256" key="7">
    <source>
        <dbReference type="SAM" id="Phobius"/>
    </source>
</evidence>
<evidence type="ECO:0000256" key="1">
    <source>
        <dbReference type="ARBA" id="ARBA00022527"/>
    </source>
</evidence>
<dbReference type="PANTHER" id="PTHR24056">
    <property type="entry name" value="CELL DIVISION PROTEIN KINASE"/>
    <property type="match status" value="1"/>
</dbReference>
<keyword evidence="5" id="KW-0067">ATP-binding</keyword>
<proteinExistence type="predicted"/>
<evidence type="ECO:0000259" key="8">
    <source>
        <dbReference type="PROSITE" id="PS50011"/>
    </source>
</evidence>
<dbReference type="Pfam" id="PF00069">
    <property type="entry name" value="Pkinase"/>
    <property type="match status" value="1"/>
</dbReference>
<keyword evidence="7" id="KW-1133">Transmembrane helix</keyword>
<organism evidence="9 10">
    <name type="scientific">Elysia marginata</name>
    <dbReference type="NCBI Taxonomy" id="1093978"/>
    <lineage>
        <taxon>Eukaryota</taxon>
        <taxon>Metazoa</taxon>
        <taxon>Spiralia</taxon>
        <taxon>Lophotrochozoa</taxon>
        <taxon>Mollusca</taxon>
        <taxon>Gastropoda</taxon>
        <taxon>Heterobranchia</taxon>
        <taxon>Euthyneura</taxon>
        <taxon>Panpulmonata</taxon>
        <taxon>Sacoglossa</taxon>
        <taxon>Placobranchoidea</taxon>
        <taxon>Plakobranchidae</taxon>
        <taxon>Elysia</taxon>
    </lineage>
</organism>
<evidence type="ECO:0000313" key="10">
    <source>
        <dbReference type="Proteomes" id="UP000762676"/>
    </source>
</evidence>
<dbReference type="InterPro" id="IPR050108">
    <property type="entry name" value="CDK"/>
</dbReference>
<dbReference type="SMART" id="SM00220">
    <property type="entry name" value="S_TKc"/>
    <property type="match status" value="1"/>
</dbReference>
<dbReference type="GO" id="GO:0051402">
    <property type="term" value="P:neuron apoptotic process"/>
    <property type="evidence" value="ECO:0007669"/>
    <property type="project" value="TreeGrafter"/>
</dbReference>
<dbReference type="InterPro" id="IPR000719">
    <property type="entry name" value="Prot_kinase_dom"/>
</dbReference>
<gene>
    <name evidence="9" type="ORF">ElyMa_003357800</name>
</gene>
<keyword evidence="1" id="KW-0723">Serine/threonine-protein kinase</keyword>
<accession>A0AAV4JHP0</accession>
<protein>
    <recommendedName>
        <fullName evidence="6">Cell division protein kinase 5</fullName>
    </recommendedName>
</protein>
<dbReference type="GO" id="GO:0048489">
    <property type="term" value="P:synaptic vesicle transport"/>
    <property type="evidence" value="ECO:0007669"/>
    <property type="project" value="TreeGrafter"/>
</dbReference>
<evidence type="ECO:0000256" key="6">
    <source>
        <dbReference type="ARBA" id="ARBA00041295"/>
    </source>
</evidence>
<keyword evidence="3" id="KW-0547">Nucleotide-binding</keyword>
<evidence type="ECO:0000313" key="9">
    <source>
        <dbReference type="EMBL" id="GFS22204.1"/>
    </source>
</evidence>
<dbReference type="SUPFAM" id="SSF56112">
    <property type="entry name" value="Protein kinase-like (PK-like)"/>
    <property type="match status" value="1"/>
</dbReference>
<name>A0AAV4JHP0_9GAST</name>
<keyword evidence="2" id="KW-0808">Transferase</keyword>
<keyword evidence="10" id="KW-1185">Reference proteome</keyword>
<dbReference type="GO" id="GO:0007409">
    <property type="term" value="P:axonogenesis"/>
    <property type="evidence" value="ECO:0007669"/>
    <property type="project" value="TreeGrafter"/>
</dbReference>
<dbReference type="Proteomes" id="UP000762676">
    <property type="component" value="Unassembled WGS sequence"/>
</dbReference>
<dbReference type="Gene3D" id="1.10.510.10">
    <property type="entry name" value="Transferase(Phosphotransferase) domain 1"/>
    <property type="match status" value="1"/>
</dbReference>
<dbReference type="GO" id="GO:0005737">
    <property type="term" value="C:cytoplasm"/>
    <property type="evidence" value="ECO:0007669"/>
    <property type="project" value="TreeGrafter"/>
</dbReference>
<comment type="caution">
    <text evidence="9">The sequence shown here is derived from an EMBL/GenBank/DDBJ whole genome shotgun (WGS) entry which is preliminary data.</text>
</comment>
<keyword evidence="7" id="KW-0472">Membrane</keyword>
<feature type="domain" description="Protein kinase" evidence="8">
    <location>
        <begin position="1"/>
        <end position="289"/>
    </location>
</feature>
<keyword evidence="7" id="KW-0812">Transmembrane</keyword>
<evidence type="ECO:0000256" key="5">
    <source>
        <dbReference type="ARBA" id="ARBA00022840"/>
    </source>
</evidence>
<dbReference type="GO" id="GO:0005634">
    <property type="term" value="C:nucleus"/>
    <property type="evidence" value="ECO:0007669"/>
    <property type="project" value="TreeGrafter"/>
</dbReference>